<dbReference type="EMBL" id="JAVFKD010000010">
    <property type="protein sequence ID" value="KAK5994350.1"/>
    <property type="molecule type" value="Genomic_DNA"/>
</dbReference>
<accession>A0ABR0SRJ4</accession>
<feature type="signal peptide" evidence="1">
    <location>
        <begin position="1"/>
        <end position="16"/>
    </location>
</feature>
<name>A0ABR0SRJ4_9HYPO</name>
<protein>
    <submittedName>
        <fullName evidence="2">Uncharacterized protein</fullName>
    </submittedName>
</protein>
<organism evidence="2 3">
    <name type="scientific">Cladobotryum mycophilum</name>
    <dbReference type="NCBI Taxonomy" id="491253"/>
    <lineage>
        <taxon>Eukaryota</taxon>
        <taxon>Fungi</taxon>
        <taxon>Dikarya</taxon>
        <taxon>Ascomycota</taxon>
        <taxon>Pezizomycotina</taxon>
        <taxon>Sordariomycetes</taxon>
        <taxon>Hypocreomycetidae</taxon>
        <taxon>Hypocreales</taxon>
        <taxon>Hypocreaceae</taxon>
        <taxon>Cladobotryum</taxon>
    </lineage>
</organism>
<evidence type="ECO:0000313" key="2">
    <source>
        <dbReference type="EMBL" id="KAK5994350.1"/>
    </source>
</evidence>
<evidence type="ECO:0000256" key="1">
    <source>
        <dbReference type="SAM" id="SignalP"/>
    </source>
</evidence>
<feature type="chain" id="PRO_5046812476" evidence="1">
    <location>
        <begin position="17"/>
        <end position="43"/>
    </location>
</feature>
<gene>
    <name evidence="2" type="ORF">PT974_04824</name>
</gene>
<sequence length="43" mass="4585">MRFITALALFVVVAFASPVPNADSQADISDNIIEPKLAVSKQP</sequence>
<keyword evidence="1" id="KW-0732">Signal</keyword>
<evidence type="ECO:0000313" key="3">
    <source>
        <dbReference type="Proteomes" id="UP001338125"/>
    </source>
</evidence>
<keyword evidence="3" id="KW-1185">Reference proteome</keyword>
<proteinExistence type="predicted"/>
<dbReference type="Proteomes" id="UP001338125">
    <property type="component" value="Unassembled WGS sequence"/>
</dbReference>
<comment type="caution">
    <text evidence="2">The sequence shown here is derived from an EMBL/GenBank/DDBJ whole genome shotgun (WGS) entry which is preliminary data.</text>
</comment>
<reference evidence="2 3" key="1">
    <citation type="submission" date="2024-01" db="EMBL/GenBank/DDBJ databases">
        <title>Complete genome of Cladobotryum mycophilum ATHUM6906.</title>
        <authorList>
            <person name="Christinaki A.C."/>
            <person name="Myridakis A.I."/>
            <person name="Kouvelis V.N."/>
        </authorList>
    </citation>
    <scope>NUCLEOTIDE SEQUENCE [LARGE SCALE GENOMIC DNA]</scope>
    <source>
        <strain evidence="2 3">ATHUM6906</strain>
    </source>
</reference>